<feature type="region of interest" description="Disordered" evidence="1">
    <location>
        <begin position="59"/>
        <end position="103"/>
    </location>
</feature>
<dbReference type="AlphaFoldDB" id="A0A9W9L1Q1"/>
<dbReference type="RefSeq" id="XP_056521271.1">
    <property type="nucleotide sequence ID" value="XM_056667675.1"/>
</dbReference>
<dbReference type="GeneID" id="81406845"/>
<proteinExistence type="predicted"/>
<gene>
    <name evidence="2" type="ORF">N7515_006931</name>
</gene>
<keyword evidence="3" id="KW-1185">Reference proteome</keyword>
<dbReference type="EMBL" id="JAPQKL010000005">
    <property type="protein sequence ID" value="KAJ5130892.1"/>
    <property type="molecule type" value="Genomic_DNA"/>
</dbReference>
<comment type="caution">
    <text evidence="2">The sequence shown here is derived from an EMBL/GenBank/DDBJ whole genome shotgun (WGS) entry which is preliminary data.</text>
</comment>
<evidence type="ECO:0000313" key="3">
    <source>
        <dbReference type="Proteomes" id="UP001149079"/>
    </source>
</evidence>
<dbReference type="Proteomes" id="UP001149079">
    <property type="component" value="Unassembled WGS sequence"/>
</dbReference>
<evidence type="ECO:0000313" key="2">
    <source>
        <dbReference type="EMBL" id="KAJ5130892.1"/>
    </source>
</evidence>
<evidence type="ECO:0000256" key="1">
    <source>
        <dbReference type="SAM" id="MobiDB-lite"/>
    </source>
</evidence>
<protein>
    <submittedName>
        <fullName evidence="2">Uncharacterized protein</fullName>
    </submittedName>
</protein>
<sequence length="103" mass="11298">MSITTRTDVVQHGFPTSGTVPKMLKLYNTLLKRRDHTTGQSMSTFPGHRGATVNVDHLARTGSTHEVKPRKKEDSTPMSPRIAKSTSGKCMESPADLSRCTDV</sequence>
<organism evidence="2 3">
    <name type="scientific">Penicillium bovifimosum</name>
    <dbReference type="NCBI Taxonomy" id="126998"/>
    <lineage>
        <taxon>Eukaryota</taxon>
        <taxon>Fungi</taxon>
        <taxon>Dikarya</taxon>
        <taxon>Ascomycota</taxon>
        <taxon>Pezizomycotina</taxon>
        <taxon>Eurotiomycetes</taxon>
        <taxon>Eurotiomycetidae</taxon>
        <taxon>Eurotiales</taxon>
        <taxon>Aspergillaceae</taxon>
        <taxon>Penicillium</taxon>
    </lineage>
</organism>
<name>A0A9W9L1Q1_9EURO</name>
<feature type="compositionally biased region" description="Basic and acidic residues" evidence="1">
    <location>
        <begin position="59"/>
        <end position="75"/>
    </location>
</feature>
<reference evidence="2" key="1">
    <citation type="submission" date="2022-11" db="EMBL/GenBank/DDBJ databases">
        <authorList>
            <person name="Petersen C."/>
        </authorList>
    </citation>
    <scope>NUCLEOTIDE SEQUENCE</scope>
    <source>
        <strain evidence="2">IBT 22155</strain>
    </source>
</reference>
<accession>A0A9W9L1Q1</accession>
<reference evidence="2" key="2">
    <citation type="journal article" date="2023" name="IMA Fungus">
        <title>Comparative genomic study of the Penicillium genus elucidates a diverse pangenome and 15 lateral gene transfer events.</title>
        <authorList>
            <person name="Petersen C."/>
            <person name="Sorensen T."/>
            <person name="Nielsen M.R."/>
            <person name="Sondergaard T.E."/>
            <person name="Sorensen J.L."/>
            <person name="Fitzpatrick D.A."/>
            <person name="Frisvad J.C."/>
            <person name="Nielsen K.L."/>
        </authorList>
    </citation>
    <scope>NUCLEOTIDE SEQUENCE</scope>
    <source>
        <strain evidence="2">IBT 22155</strain>
    </source>
</reference>